<sequence length="299" mass="34261">MIRLKESDMNAKVNISNRAGASFPVRRMDFEFAQVPRYWANYDAGLTHFMTALSALFPEGEQFFVNSTRAVRNDPKLADPALQKEISAFIGQEAMHSKEHLAFNASAQAYGYDVRKMEKQTGKVIKVGTAVVTKLMKPFGYTKEMIDLTGTCALEHFTSTIAAELLQNPEIQAMFQDDTMYHLWMWHAVEENEHKAVAFDVYTNMYGQGPKAYFMRSTALIIAMALIFATQSYFTAKLLKTDDKLTWKDTKYMLKFMYGRKGFMTRQIPELLDFLRPKFHPNDSDTTALLATWREKLGL</sequence>
<protein>
    <recommendedName>
        <fullName evidence="4">Metal-dependent hydrolase</fullName>
    </recommendedName>
</protein>
<evidence type="ECO:0000313" key="2">
    <source>
        <dbReference type="EMBL" id="EEX03970.1"/>
    </source>
</evidence>
<organism evidence="2 3">
    <name type="scientific">Acinetobacter baumannii (strain ATCC 19606 / DSM 30007 / JCM 6841 / CCUG 19606 / CIP 70.34 / NBRC 109757 / NCIMB 12457 / NCTC 12156 / 81)</name>
    <dbReference type="NCBI Taxonomy" id="575584"/>
    <lineage>
        <taxon>Bacteria</taxon>
        <taxon>Pseudomonadati</taxon>
        <taxon>Pseudomonadota</taxon>
        <taxon>Gammaproteobacteria</taxon>
        <taxon>Moraxellales</taxon>
        <taxon>Moraxellaceae</taxon>
        <taxon>Acinetobacter</taxon>
        <taxon>Acinetobacter calcoaceticus/baumannii complex</taxon>
    </lineage>
</organism>
<gene>
    <name evidence="2" type="ORF">HMPREF0010_01364</name>
</gene>
<dbReference type="Pfam" id="PF10118">
    <property type="entry name" value="Metal_hydrol"/>
    <property type="match status" value="1"/>
</dbReference>
<dbReference type="AlphaFoldDB" id="D0C9Q1"/>
<evidence type="ECO:0000256" key="1">
    <source>
        <dbReference type="SAM" id="Phobius"/>
    </source>
</evidence>
<dbReference type="InterPro" id="IPR016516">
    <property type="entry name" value="UCP07580"/>
</dbReference>
<reference evidence="3" key="1">
    <citation type="journal article" date="2012" name="PLoS ONE">
        <title>The success of Acinetobacter species; genetic, metabolic and virulence attributes.</title>
        <authorList>
            <person name="Peleg A.Y."/>
            <person name="de Breij A."/>
            <person name="Adams M.D."/>
            <person name="Cerqueira G.M."/>
            <person name="Mocali S."/>
            <person name="Galardini M."/>
            <person name="Nibbering P.H."/>
            <person name="Earl A.M."/>
            <person name="Ward D.V."/>
            <person name="Paterson D.L."/>
            <person name="Seifert H."/>
            <person name="Dijkshoorn L."/>
        </authorList>
    </citation>
    <scope>NUCLEOTIDE SEQUENCE [LARGE SCALE GENOMIC DNA]</scope>
    <source>
        <strain evidence="3">ATCC 19606 / DSM 30007 / JCM 6841 / CCUG 19606 / CIP 70.34 / NBRC 109757 / NCIMB 12457 / NCTC 12156 / 81</strain>
    </source>
</reference>
<dbReference type="PANTHER" id="PTHR39456">
    <property type="entry name" value="METAL-DEPENDENT HYDROLASE"/>
    <property type="match status" value="1"/>
</dbReference>
<dbReference type="EMBL" id="GG704573">
    <property type="protein sequence ID" value="EEX03970.1"/>
    <property type="molecule type" value="Genomic_DNA"/>
</dbReference>
<keyword evidence="1" id="KW-0472">Membrane</keyword>
<dbReference type="Proteomes" id="UP000005740">
    <property type="component" value="Unassembled WGS sequence"/>
</dbReference>
<dbReference type="PIRSF" id="PIRSF007580">
    <property type="entry name" value="UCP07580"/>
    <property type="match status" value="1"/>
</dbReference>
<name>D0C9Q1_ACIB2</name>
<proteinExistence type="predicted"/>
<keyword evidence="1" id="KW-0812">Transmembrane</keyword>
<dbReference type="BioCyc" id="ABAU575584-HMP:GM69-1380-MONOMER"/>
<dbReference type="PANTHER" id="PTHR39456:SF1">
    <property type="entry name" value="METAL-DEPENDENT HYDROLASE"/>
    <property type="match status" value="1"/>
</dbReference>
<accession>D0C9Q1</accession>
<evidence type="ECO:0008006" key="4">
    <source>
        <dbReference type="Google" id="ProtNLM"/>
    </source>
</evidence>
<evidence type="ECO:0000313" key="3">
    <source>
        <dbReference type="Proteomes" id="UP000005740"/>
    </source>
</evidence>
<feature type="transmembrane region" description="Helical" evidence="1">
    <location>
        <begin position="213"/>
        <end position="234"/>
    </location>
</feature>
<keyword evidence="1" id="KW-1133">Transmembrane helix</keyword>